<evidence type="ECO:0000259" key="1">
    <source>
        <dbReference type="PROSITE" id="PS51094"/>
    </source>
</evidence>
<protein>
    <submittedName>
        <fullName evidence="2">PTS system fructose-specific EIIABC component</fullName>
    </submittedName>
</protein>
<dbReference type="InterPro" id="IPR051541">
    <property type="entry name" value="PTS_SugarTrans_NitroReg"/>
</dbReference>
<dbReference type="InterPro" id="IPR010093">
    <property type="entry name" value="SinI_DNA-bd"/>
</dbReference>
<dbReference type="AlphaFoldDB" id="A0A1J5SZF2"/>
<dbReference type="InterPro" id="IPR016152">
    <property type="entry name" value="PTrfase/Anion_transptr"/>
</dbReference>
<name>A0A1J5SZF2_9ZZZZ</name>
<dbReference type="PROSITE" id="PS51094">
    <property type="entry name" value="PTS_EIIA_TYPE_2"/>
    <property type="match status" value="1"/>
</dbReference>
<dbReference type="InterPro" id="IPR002178">
    <property type="entry name" value="PTS_EIIA_type-2_dom"/>
</dbReference>
<organism evidence="2">
    <name type="scientific">mine drainage metagenome</name>
    <dbReference type="NCBI Taxonomy" id="410659"/>
    <lineage>
        <taxon>unclassified sequences</taxon>
        <taxon>metagenomes</taxon>
        <taxon>ecological metagenomes</taxon>
    </lineage>
</organism>
<proteinExistence type="predicted"/>
<dbReference type="EMBL" id="MLJW01000027">
    <property type="protein sequence ID" value="OIR09365.1"/>
    <property type="molecule type" value="Genomic_DNA"/>
</dbReference>
<dbReference type="InterPro" id="IPR041657">
    <property type="entry name" value="HTH_17"/>
</dbReference>
<dbReference type="Pfam" id="PF12728">
    <property type="entry name" value="HTH_17"/>
    <property type="match status" value="1"/>
</dbReference>
<dbReference type="NCBIfam" id="TIGR01764">
    <property type="entry name" value="excise"/>
    <property type="match status" value="1"/>
</dbReference>
<feature type="domain" description="PTS EIIA type-2" evidence="1">
    <location>
        <begin position="85"/>
        <end position="230"/>
    </location>
</feature>
<dbReference type="GO" id="GO:0003677">
    <property type="term" value="F:DNA binding"/>
    <property type="evidence" value="ECO:0007669"/>
    <property type="project" value="InterPro"/>
</dbReference>
<evidence type="ECO:0000313" key="2">
    <source>
        <dbReference type="EMBL" id="OIR09365.1"/>
    </source>
</evidence>
<sequence>MPYRTLTVEEVADYLHLPAVDIERLVKSGEIPYQNRGGRLVFIRGDLDAWASQRILGLPERRLEDYHQRSTRGTRVFDGDALIPELITPAFINPELASKTRRSVIHDMVAFAESTGRVMDPVEFRESVEAREDLCSTALPGGFALMHCRSHQPYRFDGSFMMLGRTCQDIMYGSPDGRPTRLFFLLCCQDERLHLHTLARMALMAQRTDVLDYLHGASDAQSMYDAMVAAEQAALAGRKRVESPAGDEEN</sequence>
<dbReference type="SUPFAM" id="SSF55804">
    <property type="entry name" value="Phoshotransferase/anion transport protein"/>
    <property type="match status" value="1"/>
</dbReference>
<dbReference type="PANTHER" id="PTHR47738:SF1">
    <property type="entry name" value="NITROGEN REGULATORY PROTEIN"/>
    <property type="match status" value="1"/>
</dbReference>
<comment type="caution">
    <text evidence="2">The sequence shown here is derived from an EMBL/GenBank/DDBJ whole genome shotgun (WGS) entry which is preliminary data.</text>
</comment>
<accession>A0A1J5SZF2</accession>
<dbReference type="Pfam" id="PF00359">
    <property type="entry name" value="PTS_EIIA_2"/>
    <property type="match status" value="1"/>
</dbReference>
<dbReference type="GO" id="GO:0030295">
    <property type="term" value="F:protein kinase activator activity"/>
    <property type="evidence" value="ECO:0007669"/>
    <property type="project" value="TreeGrafter"/>
</dbReference>
<reference evidence="2" key="1">
    <citation type="submission" date="2016-10" db="EMBL/GenBank/DDBJ databases">
        <title>Sequence of Gallionella enrichment culture.</title>
        <authorList>
            <person name="Poehlein A."/>
            <person name="Muehling M."/>
            <person name="Daniel R."/>
        </authorList>
    </citation>
    <scope>NUCLEOTIDE SEQUENCE</scope>
</reference>
<dbReference type="PANTHER" id="PTHR47738">
    <property type="entry name" value="PTS SYSTEM FRUCTOSE-LIKE EIIA COMPONENT-RELATED"/>
    <property type="match status" value="1"/>
</dbReference>
<dbReference type="Gene3D" id="3.40.930.10">
    <property type="entry name" value="Mannitol-specific EII, Chain A"/>
    <property type="match status" value="1"/>
</dbReference>
<gene>
    <name evidence="2" type="primary">fruA_2</name>
    <name evidence="2" type="ORF">GALL_85990</name>
</gene>